<protein>
    <recommendedName>
        <fullName evidence="2">Double zinc ribbon domain-containing protein</fullName>
    </recommendedName>
</protein>
<evidence type="ECO:0000313" key="3">
    <source>
        <dbReference type="EMBL" id="EHI61437.1"/>
    </source>
</evidence>
<name>G5IAU2_9FIRM</name>
<dbReference type="InterPro" id="IPR051910">
    <property type="entry name" value="ComF/GntX_DNA_util-trans"/>
</dbReference>
<evidence type="ECO:0000259" key="2">
    <source>
        <dbReference type="Pfam" id="PF18912"/>
    </source>
</evidence>
<dbReference type="InterPro" id="IPR044005">
    <property type="entry name" value="DZR_2"/>
</dbReference>
<dbReference type="PANTHER" id="PTHR47505:SF1">
    <property type="entry name" value="DNA UTILIZATION PROTEIN YHGH"/>
    <property type="match status" value="1"/>
</dbReference>
<organism evidence="3 4">
    <name type="scientific">Hungatella hathewayi WAL-18680</name>
    <dbReference type="NCBI Taxonomy" id="742737"/>
    <lineage>
        <taxon>Bacteria</taxon>
        <taxon>Bacillati</taxon>
        <taxon>Bacillota</taxon>
        <taxon>Clostridia</taxon>
        <taxon>Lachnospirales</taxon>
        <taxon>Lachnospiraceae</taxon>
        <taxon>Hungatella</taxon>
    </lineage>
</organism>
<sequence length="249" mass="28183">MSMLFQLLFQSITRILHTVLDALYPRRCPVCDQIVLPKGALICPACFPKLSYVKGPVCKKCGKQVFSDTVEYCFDCTRRHHSFEYGLALINYDDYARHSMAAIKYKNKRQYLDFYAEAICQRYASQIHRMNAQALIPVPIHPSRKRQRGFNQAELLANNIGARLGIPVYPSALLRDKKTLPQKQLNPSERLKNLQQAFRPGVIPPGITSIILVDDIYTTGSTVEACTRVLLSAGIRHVYIITICIGHNA</sequence>
<dbReference type="Gene3D" id="3.40.50.2020">
    <property type="match status" value="1"/>
</dbReference>
<dbReference type="AlphaFoldDB" id="G5IAU2"/>
<comment type="similarity">
    <text evidence="1">Belongs to the ComF/GntX family.</text>
</comment>
<dbReference type="InterPro" id="IPR000836">
    <property type="entry name" value="PRTase_dom"/>
</dbReference>
<dbReference type="RefSeq" id="WP_006778603.1">
    <property type="nucleotide sequence ID" value="NZ_CP040506.1"/>
</dbReference>
<reference evidence="3 4" key="1">
    <citation type="submission" date="2011-08" db="EMBL/GenBank/DDBJ databases">
        <title>The Genome Sequence of Clostridium hathewayi WAL-18680.</title>
        <authorList>
            <consortium name="The Broad Institute Genome Sequencing Platform"/>
            <person name="Earl A."/>
            <person name="Ward D."/>
            <person name="Feldgarden M."/>
            <person name="Gevers D."/>
            <person name="Finegold S.M."/>
            <person name="Summanen P.H."/>
            <person name="Molitoris D.R."/>
            <person name="Song M."/>
            <person name="Daigneault M."/>
            <person name="Allen-Vercoe E."/>
            <person name="Young S.K."/>
            <person name="Zeng Q."/>
            <person name="Gargeya S."/>
            <person name="Fitzgerald M."/>
            <person name="Haas B."/>
            <person name="Abouelleil A."/>
            <person name="Alvarado L."/>
            <person name="Arachchi H.M."/>
            <person name="Berlin A."/>
            <person name="Brown A."/>
            <person name="Chapman S.B."/>
            <person name="Chen Z."/>
            <person name="Dunbar C."/>
            <person name="Freedman E."/>
            <person name="Gearin G."/>
            <person name="Gellesch M."/>
            <person name="Goldberg J."/>
            <person name="Griggs A."/>
            <person name="Gujja S."/>
            <person name="Heiman D."/>
            <person name="Howarth C."/>
            <person name="Larson L."/>
            <person name="Lui A."/>
            <person name="MacDonald P.J.P."/>
            <person name="Montmayeur A."/>
            <person name="Murphy C."/>
            <person name="Neiman D."/>
            <person name="Pearson M."/>
            <person name="Priest M."/>
            <person name="Roberts A."/>
            <person name="Saif S."/>
            <person name="Shea T."/>
            <person name="Shenoy N."/>
            <person name="Sisk P."/>
            <person name="Stolte C."/>
            <person name="Sykes S."/>
            <person name="Wortman J."/>
            <person name="Nusbaum C."/>
            <person name="Birren B."/>
        </authorList>
    </citation>
    <scope>NUCLEOTIDE SEQUENCE [LARGE SCALE GENOMIC DNA]</scope>
    <source>
        <strain evidence="3 4">WAL-18680</strain>
    </source>
</reference>
<gene>
    <name evidence="3" type="ORF">HMPREF9473_00619</name>
</gene>
<comment type="caution">
    <text evidence="3">The sequence shown here is derived from an EMBL/GenBank/DDBJ whole genome shotgun (WGS) entry which is preliminary data.</text>
</comment>
<accession>G5IAU2</accession>
<dbReference type="EMBL" id="ADLN01000003">
    <property type="protein sequence ID" value="EHI61437.1"/>
    <property type="molecule type" value="Genomic_DNA"/>
</dbReference>
<evidence type="ECO:0000256" key="1">
    <source>
        <dbReference type="ARBA" id="ARBA00008007"/>
    </source>
</evidence>
<feature type="domain" description="Double zinc ribbon" evidence="2">
    <location>
        <begin position="19"/>
        <end position="76"/>
    </location>
</feature>
<dbReference type="Pfam" id="PF18912">
    <property type="entry name" value="DZR_2"/>
    <property type="match status" value="1"/>
</dbReference>
<keyword evidence="4" id="KW-1185">Reference proteome</keyword>
<dbReference type="PANTHER" id="PTHR47505">
    <property type="entry name" value="DNA UTILIZATION PROTEIN YHGH"/>
    <property type="match status" value="1"/>
</dbReference>
<evidence type="ECO:0000313" key="4">
    <source>
        <dbReference type="Proteomes" id="UP000005384"/>
    </source>
</evidence>
<dbReference type="SUPFAM" id="SSF53271">
    <property type="entry name" value="PRTase-like"/>
    <property type="match status" value="1"/>
</dbReference>
<proteinExistence type="inferred from homology"/>
<dbReference type="InterPro" id="IPR029057">
    <property type="entry name" value="PRTase-like"/>
</dbReference>
<dbReference type="HOGENOM" id="CLU_054549_0_0_9"/>
<dbReference type="PATRIC" id="fig|742737.3.peg.619"/>
<dbReference type="CDD" id="cd06223">
    <property type="entry name" value="PRTases_typeI"/>
    <property type="match status" value="1"/>
</dbReference>
<dbReference type="Proteomes" id="UP000005384">
    <property type="component" value="Unassembled WGS sequence"/>
</dbReference>